<dbReference type="AlphaFoldDB" id="A0A975ZR66"/>
<reference evidence="2 3" key="1">
    <citation type="submission" date="2016-10" db="EMBL/GenBank/DDBJ databases">
        <authorList>
            <person name="Varghese N."/>
            <person name="Submissions S."/>
        </authorList>
    </citation>
    <scope>NUCLEOTIDE SEQUENCE [LARGE SCALE GENOMIC DNA]</scope>
    <source>
        <strain evidence="2 3">FF3</strain>
    </source>
</reference>
<feature type="chain" id="PRO_5036893728" evidence="1">
    <location>
        <begin position="26"/>
        <end position="157"/>
    </location>
</feature>
<dbReference type="InterPro" id="IPR006311">
    <property type="entry name" value="TAT_signal"/>
</dbReference>
<feature type="signal peptide" evidence="1">
    <location>
        <begin position="1"/>
        <end position="25"/>
    </location>
</feature>
<evidence type="ECO:0000313" key="2">
    <source>
        <dbReference type="EMBL" id="SEK11720.1"/>
    </source>
</evidence>
<dbReference type="PROSITE" id="PS51318">
    <property type="entry name" value="TAT"/>
    <property type="match status" value="1"/>
</dbReference>
<dbReference type="InterPro" id="IPR007332">
    <property type="entry name" value="DUF411"/>
</dbReference>
<sequence length="157" mass="16652">MIHMTRRRLLASAASLAAAAPFAAAAQASAPTIHVVKDSNCGCCSAWVEILRNAGFTVTTEASMGTLLIRHKLENGIPQEMHSCHTGEVEGYMIEGHVPPADILRLLAEQPDAIGLAVPGMPYGSPGMGPEDDRESYEVYLVRKDGGAEVFTSYPAA</sequence>
<dbReference type="Pfam" id="PF04214">
    <property type="entry name" value="DUF411"/>
    <property type="match status" value="1"/>
</dbReference>
<dbReference type="EMBL" id="FNYY01000041">
    <property type="protein sequence ID" value="SEK11720.1"/>
    <property type="molecule type" value="Genomic_DNA"/>
</dbReference>
<protein>
    <submittedName>
        <fullName evidence="2">Uncharacterized conserved protein</fullName>
    </submittedName>
</protein>
<dbReference type="RefSeq" id="WP_074840491.1">
    <property type="nucleotide sequence ID" value="NZ_CATMKJ010000015.1"/>
</dbReference>
<dbReference type="GeneID" id="80821246"/>
<evidence type="ECO:0000256" key="1">
    <source>
        <dbReference type="SAM" id="SignalP"/>
    </source>
</evidence>
<organism evidence="2 3">
    <name type="scientific">Marinovum algicola</name>
    <dbReference type="NCBI Taxonomy" id="42444"/>
    <lineage>
        <taxon>Bacteria</taxon>
        <taxon>Pseudomonadati</taxon>
        <taxon>Pseudomonadota</taxon>
        <taxon>Alphaproteobacteria</taxon>
        <taxon>Rhodobacterales</taxon>
        <taxon>Roseobacteraceae</taxon>
        <taxon>Marinovum</taxon>
    </lineage>
</organism>
<proteinExistence type="predicted"/>
<comment type="caution">
    <text evidence="2">The sequence shown here is derived from an EMBL/GenBank/DDBJ whole genome shotgun (WGS) entry which is preliminary data.</text>
</comment>
<keyword evidence="3" id="KW-1185">Reference proteome</keyword>
<dbReference type="Proteomes" id="UP000182932">
    <property type="component" value="Unassembled WGS sequence"/>
</dbReference>
<keyword evidence="1" id="KW-0732">Signal</keyword>
<accession>A0A975ZR66</accession>
<gene>
    <name evidence="2" type="ORF">SAMN04487940_1417</name>
</gene>
<evidence type="ECO:0000313" key="3">
    <source>
        <dbReference type="Proteomes" id="UP000182932"/>
    </source>
</evidence>
<name>A0A975ZR66_9RHOB</name>